<dbReference type="InterPro" id="IPR029058">
    <property type="entry name" value="AB_hydrolase_fold"/>
</dbReference>
<dbReference type="InterPro" id="IPR000639">
    <property type="entry name" value="Epox_hydrolase-like"/>
</dbReference>
<dbReference type="InterPro" id="IPR050266">
    <property type="entry name" value="AB_hydrolase_sf"/>
</dbReference>
<dbReference type="PRINTS" id="PR00111">
    <property type="entry name" value="ABHYDROLASE"/>
</dbReference>
<keyword evidence="4" id="KW-1185">Reference proteome</keyword>
<organism evidence="3 4">
    <name type="scientific">Chondromyces apiculatus DSM 436</name>
    <dbReference type="NCBI Taxonomy" id="1192034"/>
    <lineage>
        <taxon>Bacteria</taxon>
        <taxon>Pseudomonadati</taxon>
        <taxon>Myxococcota</taxon>
        <taxon>Polyangia</taxon>
        <taxon>Polyangiales</taxon>
        <taxon>Polyangiaceae</taxon>
        <taxon>Chondromyces</taxon>
    </lineage>
</organism>
<dbReference type="STRING" id="1192034.CAP_1900"/>
<proteinExistence type="predicted"/>
<dbReference type="GO" id="GO:0016787">
    <property type="term" value="F:hydrolase activity"/>
    <property type="evidence" value="ECO:0007669"/>
    <property type="project" value="UniProtKB-KW"/>
</dbReference>
<dbReference type="AlphaFoldDB" id="A0A017TC31"/>
<accession>A0A017TC31</accession>
<dbReference type="Proteomes" id="UP000019678">
    <property type="component" value="Unassembled WGS sequence"/>
</dbReference>
<name>A0A017TC31_9BACT</name>
<dbReference type="RefSeq" id="WP_044239948.1">
    <property type="nucleotide sequence ID" value="NZ_ASRX01000016.1"/>
</dbReference>
<keyword evidence="1 3" id="KW-0378">Hydrolase</keyword>
<dbReference type="Pfam" id="PF12697">
    <property type="entry name" value="Abhydrolase_6"/>
    <property type="match status" value="1"/>
</dbReference>
<evidence type="ECO:0000313" key="3">
    <source>
        <dbReference type="EMBL" id="EYF06370.1"/>
    </source>
</evidence>
<comment type="caution">
    <text evidence="3">The sequence shown here is derived from an EMBL/GenBank/DDBJ whole genome shotgun (WGS) entry which is preliminary data.</text>
</comment>
<dbReference type="Gene3D" id="3.40.50.1820">
    <property type="entry name" value="alpha/beta hydrolase"/>
    <property type="match status" value="1"/>
</dbReference>
<reference evidence="3 4" key="1">
    <citation type="submission" date="2013-05" db="EMBL/GenBank/DDBJ databases">
        <title>Genome assembly of Chondromyces apiculatus DSM 436.</title>
        <authorList>
            <person name="Sharma G."/>
            <person name="Khatri I."/>
            <person name="Kaur C."/>
            <person name="Mayilraj S."/>
            <person name="Subramanian S."/>
        </authorList>
    </citation>
    <scope>NUCLEOTIDE SEQUENCE [LARGE SCALE GENOMIC DNA]</scope>
    <source>
        <strain evidence="3 4">DSM 436</strain>
    </source>
</reference>
<dbReference type="EMBL" id="ASRX01000016">
    <property type="protein sequence ID" value="EYF06370.1"/>
    <property type="molecule type" value="Genomic_DNA"/>
</dbReference>
<dbReference type="SUPFAM" id="SSF53474">
    <property type="entry name" value="alpha/beta-Hydrolases"/>
    <property type="match status" value="1"/>
</dbReference>
<dbReference type="PANTHER" id="PTHR43798">
    <property type="entry name" value="MONOACYLGLYCEROL LIPASE"/>
    <property type="match status" value="1"/>
</dbReference>
<dbReference type="GO" id="GO:0016020">
    <property type="term" value="C:membrane"/>
    <property type="evidence" value="ECO:0007669"/>
    <property type="project" value="TreeGrafter"/>
</dbReference>
<evidence type="ECO:0000313" key="4">
    <source>
        <dbReference type="Proteomes" id="UP000019678"/>
    </source>
</evidence>
<dbReference type="PRINTS" id="PR00412">
    <property type="entry name" value="EPOXHYDRLASE"/>
</dbReference>
<feature type="domain" description="AB hydrolase-1" evidence="2">
    <location>
        <begin position="23"/>
        <end position="258"/>
    </location>
</feature>
<protein>
    <submittedName>
        <fullName evidence="3">Alpha/beta hydrolase</fullName>
    </submittedName>
</protein>
<dbReference type="OrthoDB" id="9785408at2"/>
<sequence length="268" mass="30121">MPRVNVRGCELYYEDSQAKGEAVVFVHGVWMSSRFFRHQQLALGTRYRVVIPDMRGHGRSSQVPVGHTVPTYARDLHDLIEALQLGGVVLVGWSMGCMVIWDYLLQFGAQNVRAIVLIDQSPCDFKSDDWPFGAFDLASITAIMNQVQTDRDGFVNDLISLMAADVPTEATRQWMFDEVTRPSEAIASAILFDQTMRDYRPMLEHITVPSLVVCGGKDKLIPVAASEHMAHQIPGAKHLVFDNSGHCPFLDEPERFNEEIDQFIQSLP</sequence>
<gene>
    <name evidence="3" type="ORF">CAP_1900</name>
</gene>
<dbReference type="InterPro" id="IPR000073">
    <property type="entry name" value="AB_hydrolase_1"/>
</dbReference>
<evidence type="ECO:0000259" key="2">
    <source>
        <dbReference type="Pfam" id="PF12697"/>
    </source>
</evidence>
<dbReference type="eggNOG" id="COG2267">
    <property type="taxonomic scope" value="Bacteria"/>
</dbReference>
<dbReference type="PANTHER" id="PTHR43798:SF31">
    <property type="entry name" value="AB HYDROLASE SUPERFAMILY PROTEIN YCLE"/>
    <property type="match status" value="1"/>
</dbReference>
<evidence type="ECO:0000256" key="1">
    <source>
        <dbReference type="ARBA" id="ARBA00022801"/>
    </source>
</evidence>